<keyword evidence="2" id="KW-1185">Reference proteome</keyword>
<name>A0ABN7W6R5_GIGMA</name>
<protein>
    <submittedName>
        <fullName evidence="1">43478_t:CDS:1</fullName>
    </submittedName>
</protein>
<accession>A0ABN7W6R5</accession>
<dbReference type="Proteomes" id="UP000789901">
    <property type="component" value="Unassembled WGS sequence"/>
</dbReference>
<organism evidence="1 2">
    <name type="scientific">Gigaspora margarita</name>
    <dbReference type="NCBI Taxonomy" id="4874"/>
    <lineage>
        <taxon>Eukaryota</taxon>
        <taxon>Fungi</taxon>
        <taxon>Fungi incertae sedis</taxon>
        <taxon>Mucoromycota</taxon>
        <taxon>Glomeromycotina</taxon>
        <taxon>Glomeromycetes</taxon>
        <taxon>Diversisporales</taxon>
        <taxon>Gigasporaceae</taxon>
        <taxon>Gigaspora</taxon>
    </lineage>
</organism>
<proteinExistence type="predicted"/>
<gene>
    <name evidence="1" type="ORF">GMARGA_LOCUS26764</name>
</gene>
<evidence type="ECO:0000313" key="2">
    <source>
        <dbReference type="Proteomes" id="UP000789901"/>
    </source>
</evidence>
<reference evidence="1 2" key="1">
    <citation type="submission" date="2021-06" db="EMBL/GenBank/DDBJ databases">
        <authorList>
            <person name="Kallberg Y."/>
            <person name="Tangrot J."/>
            <person name="Rosling A."/>
        </authorList>
    </citation>
    <scope>NUCLEOTIDE SEQUENCE [LARGE SCALE GENOMIC DNA]</scope>
    <source>
        <strain evidence="1 2">120-4 pot B 10/14</strain>
    </source>
</reference>
<comment type="caution">
    <text evidence="1">The sequence shown here is derived from an EMBL/GenBank/DDBJ whole genome shotgun (WGS) entry which is preliminary data.</text>
</comment>
<dbReference type="EMBL" id="CAJVQB010031697">
    <property type="protein sequence ID" value="CAG8817277.1"/>
    <property type="molecule type" value="Genomic_DNA"/>
</dbReference>
<sequence length="58" mass="6244">MVGEFGFGVVSGRVSGFGFGAISRWVGLDLERLVGGGFGFRVISGWVRLVLERLVVNE</sequence>
<evidence type="ECO:0000313" key="1">
    <source>
        <dbReference type="EMBL" id="CAG8817277.1"/>
    </source>
</evidence>